<organism evidence="2 3">
    <name type="scientific">Chytriomyces confervae</name>
    <dbReference type="NCBI Taxonomy" id="246404"/>
    <lineage>
        <taxon>Eukaryota</taxon>
        <taxon>Fungi</taxon>
        <taxon>Fungi incertae sedis</taxon>
        <taxon>Chytridiomycota</taxon>
        <taxon>Chytridiomycota incertae sedis</taxon>
        <taxon>Chytridiomycetes</taxon>
        <taxon>Chytridiales</taxon>
        <taxon>Chytriomycetaceae</taxon>
        <taxon>Chytriomyces</taxon>
    </lineage>
</organism>
<reference evidence="2 3" key="1">
    <citation type="journal article" date="2019" name="Sci. Rep.">
        <title>Comparative genomics of chytrid fungi reveal insights into the obligate biotrophic and pathogenic lifestyle of Synchytrium endobioticum.</title>
        <authorList>
            <person name="van de Vossenberg B.T.L.H."/>
            <person name="Warris S."/>
            <person name="Nguyen H.D.T."/>
            <person name="van Gent-Pelzer M.P.E."/>
            <person name="Joly D.L."/>
            <person name="van de Geest H.C."/>
            <person name="Bonants P.J.M."/>
            <person name="Smith D.S."/>
            <person name="Levesque C.A."/>
            <person name="van der Lee T.A.J."/>
        </authorList>
    </citation>
    <scope>NUCLEOTIDE SEQUENCE [LARGE SCALE GENOMIC DNA]</scope>
    <source>
        <strain evidence="2 3">CBS 675.73</strain>
    </source>
</reference>
<accession>A0A507FS99</accession>
<evidence type="ECO:0008006" key="4">
    <source>
        <dbReference type="Google" id="ProtNLM"/>
    </source>
</evidence>
<dbReference type="PANTHER" id="PTHR43628:SF1">
    <property type="entry name" value="CHITIN SYNTHASE REGULATORY FACTOR 2-RELATED"/>
    <property type="match status" value="1"/>
</dbReference>
<dbReference type="InterPro" id="IPR052945">
    <property type="entry name" value="Mitotic_Regulator"/>
</dbReference>
<protein>
    <recommendedName>
        <fullName evidence="4">F-box domain-containing protein</fullName>
    </recommendedName>
</protein>
<proteinExistence type="predicted"/>
<feature type="compositionally biased region" description="Pro residues" evidence="1">
    <location>
        <begin position="1"/>
        <end position="13"/>
    </location>
</feature>
<evidence type="ECO:0000313" key="3">
    <source>
        <dbReference type="Proteomes" id="UP000320333"/>
    </source>
</evidence>
<dbReference type="Proteomes" id="UP000320333">
    <property type="component" value="Unassembled WGS sequence"/>
</dbReference>
<dbReference type="InterPro" id="IPR036047">
    <property type="entry name" value="F-box-like_dom_sf"/>
</dbReference>
<dbReference type="SUPFAM" id="SSF52058">
    <property type="entry name" value="L domain-like"/>
    <property type="match status" value="1"/>
</dbReference>
<dbReference type="EMBL" id="QEAP01000005">
    <property type="protein sequence ID" value="TPX78325.1"/>
    <property type="molecule type" value="Genomic_DNA"/>
</dbReference>
<dbReference type="InterPro" id="IPR001611">
    <property type="entry name" value="Leu-rich_rpt"/>
</dbReference>
<dbReference type="AlphaFoldDB" id="A0A507FS99"/>
<dbReference type="SUPFAM" id="SSF81901">
    <property type="entry name" value="HCP-like"/>
    <property type="match status" value="3"/>
</dbReference>
<dbReference type="Gene3D" id="3.80.10.10">
    <property type="entry name" value="Ribonuclease Inhibitor"/>
    <property type="match status" value="1"/>
</dbReference>
<gene>
    <name evidence="2" type="ORF">CcCBS67573_g00409</name>
</gene>
<dbReference type="Pfam" id="PF08238">
    <property type="entry name" value="Sel1"/>
    <property type="match status" value="9"/>
</dbReference>
<dbReference type="PANTHER" id="PTHR43628">
    <property type="entry name" value="ACTIVATOR OF C KINASE PROTEIN 1-RELATED"/>
    <property type="match status" value="1"/>
</dbReference>
<keyword evidence="3" id="KW-1185">Reference proteome</keyword>
<dbReference type="SMART" id="SM00671">
    <property type="entry name" value="SEL1"/>
    <property type="match status" value="9"/>
</dbReference>
<comment type="caution">
    <text evidence="2">The sequence shown here is derived from an EMBL/GenBank/DDBJ whole genome shotgun (WGS) entry which is preliminary data.</text>
</comment>
<dbReference type="SUPFAM" id="SSF81383">
    <property type="entry name" value="F-box domain"/>
    <property type="match status" value="1"/>
</dbReference>
<dbReference type="InterPro" id="IPR032675">
    <property type="entry name" value="LRR_dom_sf"/>
</dbReference>
<dbReference type="Gene3D" id="1.25.40.10">
    <property type="entry name" value="Tetratricopeptide repeat domain"/>
    <property type="match status" value="3"/>
</dbReference>
<evidence type="ECO:0000256" key="1">
    <source>
        <dbReference type="SAM" id="MobiDB-lite"/>
    </source>
</evidence>
<dbReference type="Pfam" id="PF00560">
    <property type="entry name" value="LRR_1"/>
    <property type="match status" value="1"/>
</dbReference>
<dbReference type="STRING" id="246404.A0A507FS99"/>
<evidence type="ECO:0000313" key="2">
    <source>
        <dbReference type="EMBL" id="TPX78325.1"/>
    </source>
</evidence>
<dbReference type="OrthoDB" id="442451at2759"/>
<dbReference type="InterPro" id="IPR011990">
    <property type="entry name" value="TPR-like_helical_dom_sf"/>
</dbReference>
<feature type="region of interest" description="Disordered" evidence="1">
    <location>
        <begin position="1"/>
        <end position="20"/>
    </location>
</feature>
<dbReference type="InterPro" id="IPR006597">
    <property type="entry name" value="Sel1-like"/>
</dbReference>
<sequence>MGDAAPAPPPPPQTHWSDHFPSYDSWLSENAGASLDEYREAMYEHGRHLNMELKQFDGAFAIFSHLANTDHIGGMNNVGLCMQEGEGCEKNPEEGFKWLKKSAERGFAKAQYNMGVTLSQGIGCEKDSQAAVQWYLAAVAANYKYAPTNLGLLYKNGDGVERDYSKAMEWYMKGIEAGDSAAFTNVGWMYENGCGVEKSSLKAVEYYEMAAASGDAVANYNLGVLHENGTGVPKDEVKAARFYKVAADAGDASALCNLGWMYEYGKGVPHDYAQALQYYLKSAESNHIHAMHNLGVKYADGTGVEKDEERAVHFYERAAKLKHPSSLCNLGYMYQHGHGCVKNVEKAVELYRESADLGDTVGALNTAIVYEYGRGVNIDLMIALRYYRIAAKKDSRDAIQKLTPNADFARSLHLAGVRYFSANKTTEASEHFCAAHALGHPDSLNQIELIMDSRALLPVTFASPMRYFDAPLSDCSSLLSSMMAEILDLIFQWVHPKQVIQCRRLSRRFSEHFASEYFSKQNLRHFVLRKYSRAGLQHTVNLYDRMLLQGPHAFQTAYIDLHLNCSEGEIDRQNKKFVTLGKLELMPIPLAFSNWTSLTAISLRECQIQGAIPESISNLQSLIVLDLSVNRFDDTEIPSSITKLRNLEVLLLNSCHLTGELGADLHAFLRTLRHYNLRKNKLKSTALGFKWFVKGAKKWKERKLAYSAEHPMLL</sequence>
<name>A0A507FS99_9FUNG</name>